<name>A0ABS2PTF9_9STRE</name>
<organism evidence="3 4">
    <name type="scientific">Streptococcus loxodontisalivarius</name>
    <dbReference type="NCBI Taxonomy" id="1349415"/>
    <lineage>
        <taxon>Bacteria</taxon>
        <taxon>Bacillati</taxon>
        <taxon>Bacillota</taxon>
        <taxon>Bacilli</taxon>
        <taxon>Lactobacillales</taxon>
        <taxon>Streptococcaceae</taxon>
        <taxon>Streptococcus</taxon>
    </lineage>
</organism>
<keyword evidence="2" id="KW-0732">Signal</keyword>
<evidence type="ECO:0000256" key="2">
    <source>
        <dbReference type="SAM" id="SignalP"/>
    </source>
</evidence>
<keyword evidence="4" id="KW-1185">Reference proteome</keyword>
<dbReference type="EMBL" id="JAFBEH010000037">
    <property type="protein sequence ID" value="MBM7643321.1"/>
    <property type="molecule type" value="Genomic_DNA"/>
</dbReference>
<comment type="caution">
    <text evidence="3">The sequence shown here is derived from an EMBL/GenBank/DDBJ whole genome shotgun (WGS) entry which is preliminary data.</text>
</comment>
<feature type="chain" id="PRO_5046070795" description="Lipoprotein" evidence="2">
    <location>
        <begin position="26"/>
        <end position="218"/>
    </location>
</feature>
<accession>A0ABS2PTF9</accession>
<reference evidence="3 4" key="1">
    <citation type="submission" date="2021-01" db="EMBL/GenBank/DDBJ databases">
        <title>Genomic Encyclopedia of Type Strains, Phase IV (KMG-IV): sequencing the most valuable type-strain genomes for metagenomic binning, comparative biology and taxonomic classification.</title>
        <authorList>
            <person name="Goeker M."/>
        </authorList>
    </citation>
    <scope>NUCLEOTIDE SEQUENCE [LARGE SCALE GENOMIC DNA]</scope>
    <source>
        <strain evidence="3 4">DSM 27382</strain>
    </source>
</reference>
<proteinExistence type="predicted"/>
<feature type="region of interest" description="Disordered" evidence="1">
    <location>
        <begin position="28"/>
        <end position="69"/>
    </location>
</feature>
<gene>
    <name evidence="3" type="ORF">JOC28_001623</name>
</gene>
<dbReference type="PROSITE" id="PS51257">
    <property type="entry name" value="PROKAR_LIPOPROTEIN"/>
    <property type="match status" value="1"/>
</dbReference>
<evidence type="ECO:0000313" key="3">
    <source>
        <dbReference type="EMBL" id="MBM7643321.1"/>
    </source>
</evidence>
<dbReference type="Proteomes" id="UP000697472">
    <property type="component" value="Unassembled WGS sequence"/>
</dbReference>
<evidence type="ECO:0008006" key="5">
    <source>
        <dbReference type="Google" id="ProtNLM"/>
    </source>
</evidence>
<feature type="signal peptide" evidence="2">
    <location>
        <begin position="1"/>
        <end position="25"/>
    </location>
</feature>
<evidence type="ECO:0000256" key="1">
    <source>
        <dbReference type="SAM" id="MobiDB-lite"/>
    </source>
</evidence>
<evidence type="ECO:0000313" key="4">
    <source>
        <dbReference type="Proteomes" id="UP000697472"/>
    </source>
</evidence>
<dbReference type="InterPro" id="IPR028994">
    <property type="entry name" value="Integrin_alpha_N"/>
</dbReference>
<dbReference type="RefSeq" id="WP_205010181.1">
    <property type="nucleotide sequence ID" value="NZ_JAFBEH010000037.1"/>
</dbReference>
<dbReference type="SUPFAM" id="SSF69318">
    <property type="entry name" value="Integrin alpha N-terminal domain"/>
    <property type="match status" value="1"/>
</dbReference>
<protein>
    <recommendedName>
        <fullName evidence="5">Lipoprotein</fullName>
    </recommendedName>
</protein>
<sequence>MKKNFTRAAIFLMTSLLLVACSQKADTVNWSSSNSSSKSQTTSQSETRTTVSLTETTSTSQETEASSTSNEQLYAVTLQKVAEDTSEGHATQYAFYDIDHNGTAELITGVVTSGQNYISAIYYLNKGVSTYLSQSSVAPRGGNREVTQFYEDGRIAYYQWLSGSGQGTAYLYQLRADNTGYDIVQEISFDMSQGQKMPDFSQNRQLVSADSLNWHGFS</sequence>